<evidence type="ECO:0000259" key="5">
    <source>
        <dbReference type="Pfam" id="PF13407"/>
    </source>
</evidence>
<dbReference type="SUPFAM" id="SSF53822">
    <property type="entry name" value="Periplasmic binding protein-like I"/>
    <property type="match status" value="1"/>
</dbReference>
<dbReference type="Pfam" id="PF13407">
    <property type="entry name" value="Peripla_BP_4"/>
    <property type="match status" value="1"/>
</dbReference>
<comment type="caution">
    <text evidence="6">The sequence shown here is derived from an EMBL/GenBank/DDBJ whole genome shotgun (WGS) entry which is preliminary data.</text>
</comment>
<dbReference type="InterPro" id="IPR028082">
    <property type="entry name" value="Peripla_BP_I"/>
</dbReference>
<name>A0A4Y4F167_9GAMM</name>
<feature type="domain" description="Periplasmic binding protein" evidence="5">
    <location>
        <begin position="45"/>
        <end position="289"/>
    </location>
</feature>
<dbReference type="PANTHER" id="PTHR46847">
    <property type="entry name" value="D-ALLOSE-BINDING PERIPLASMIC PROTEIN-RELATED"/>
    <property type="match status" value="1"/>
</dbReference>
<organism evidence="6 7">
    <name type="scientific">Halomonas halmophila</name>
    <dbReference type="NCBI Taxonomy" id="252"/>
    <lineage>
        <taxon>Bacteria</taxon>
        <taxon>Pseudomonadati</taxon>
        <taxon>Pseudomonadota</taxon>
        <taxon>Gammaproteobacteria</taxon>
        <taxon>Oceanospirillales</taxon>
        <taxon>Halomonadaceae</taxon>
        <taxon>Halomonas</taxon>
    </lineage>
</organism>
<dbReference type="InterPro" id="IPR025997">
    <property type="entry name" value="SBP_2_dom"/>
</dbReference>
<gene>
    <name evidence="6" type="ORF">HHA01_05610</name>
</gene>
<dbReference type="AlphaFoldDB" id="A0A4Y4F167"/>
<dbReference type="GO" id="GO:0055085">
    <property type="term" value="P:transmembrane transport"/>
    <property type="evidence" value="ECO:0007669"/>
    <property type="project" value="UniProtKB-ARBA"/>
</dbReference>
<dbReference type="Proteomes" id="UP000319812">
    <property type="component" value="Unassembled WGS sequence"/>
</dbReference>
<feature type="signal peptide" evidence="4">
    <location>
        <begin position="1"/>
        <end position="40"/>
    </location>
</feature>
<evidence type="ECO:0000256" key="2">
    <source>
        <dbReference type="ARBA" id="ARBA00007639"/>
    </source>
</evidence>
<dbReference type="GO" id="GO:0030313">
    <property type="term" value="C:cell envelope"/>
    <property type="evidence" value="ECO:0007669"/>
    <property type="project" value="UniProtKB-SubCell"/>
</dbReference>
<evidence type="ECO:0000313" key="7">
    <source>
        <dbReference type="Proteomes" id="UP000319812"/>
    </source>
</evidence>
<evidence type="ECO:0000313" key="6">
    <source>
        <dbReference type="EMBL" id="GED21584.1"/>
    </source>
</evidence>
<accession>A0A4Y4F167</accession>
<keyword evidence="3 4" id="KW-0732">Signal</keyword>
<evidence type="ECO:0000256" key="4">
    <source>
        <dbReference type="SAM" id="SignalP"/>
    </source>
</evidence>
<dbReference type="GO" id="GO:0030246">
    <property type="term" value="F:carbohydrate binding"/>
    <property type="evidence" value="ECO:0007669"/>
    <property type="project" value="UniProtKB-ARBA"/>
</dbReference>
<dbReference type="Gene3D" id="3.40.50.2300">
    <property type="match status" value="2"/>
</dbReference>
<comment type="subcellular location">
    <subcellularLocation>
        <location evidence="1">Cell envelope</location>
    </subcellularLocation>
</comment>
<reference evidence="6 7" key="1">
    <citation type="submission" date="2019-06" db="EMBL/GenBank/DDBJ databases">
        <title>Whole genome shotgun sequence of Halomonas halmophila NBRC 15537.</title>
        <authorList>
            <person name="Hosoyama A."/>
            <person name="Uohara A."/>
            <person name="Ohji S."/>
            <person name="Ichikawa N."/>
        </authorList>
    </citation>
    <scope>NUCLEOTIDE SEQUENCE [LARGE SCALE GENOMIC DNA]</scope>
    <source>
        <strain evidence="6 7">NBRC 15537</strain>
    </source>
</reference>
<proteinExistence type="inferred from homology"/>
<keyword evidence="7" id="KW-1185">Reference proteome</keyword>
<protein>
    <submittedName>
        <fullName evidence="6">ABC transporter substrate-binding protein</fullName>
    </submittedName>
</protein>
<feature type="chain" id="PRO_5021195927" evidence="4">
    <location>
        <begin position="41"/>
        <end position="332"/>
    </location>
</feature>
<evidence type="ECO:0000256" key="1">
    <source>
        <dbReference type="ARBA" id="ARBA00004196"/>
    </source>
</evidence>
<dbReference type="OrthoDB" id="9805127at2"/>
<dbReference type="CDD" id="cd06311">
    <property type="entry name" value="PBP1_ABC_sugar_binding-like"/>
    <property type="match status" value="1"/>
</dbReference>
<sequence length="332" mass="36031">MPNKRLTTTSQPRTSATFTKRTLAAFATVAALGLPTLAMAEETVIGVSIPAATHGWTGGVNYHAEQAKKRLEALYPDISITISTAGGPSEQANDLEDLVSLRGIDALVVLPFESGPLTGPVRRVKESGAFVTVVDRGLEQEGIEDLYVAGNNQEMGRVSGQYIRQKLDGQGDIVVLRGIPTVIDDERVQGFQEALEGSDINILDMQYANWNRDDGFEVMQDFLTRFDNIDAVWAQDDDTALGVIAAVRQAEREDEMFIIGGAGMKGIIKRVMEGDELVPADVLYPPAMIATAMDLTVQNFVSNGPVVGEYILGSPLITPENAEQYYFPDSPY</sequence>
<evidence type="ECO:0000256" key="3">
    <source>
        <dbReference type="ARBA" id="ARBA00022729"/>
    </source>
</evidence>
<dbReference type="EMBL" id="BJOC01000011">
    <property type="protein sequence ID" value="GED21584.1"/>
    <property type="molecule type" value="Genomic_DNA"/>
</dbReference>
<comment type="similarity">
    <text evidence="2">Belongs to the bacterial solute-binding protein 2 family.</text>
</comment>
<dbReference type="PANTHER" id="PTHR46847:SF1">
    <property type="entry name" value="D-ALLOSE-BINDING PERIPLASMIC PROTEIN-RELATED"/>
    <property type="match status" value="1"/>
</dbReference>
<dbReference type="RefSeq" id="WP_141317601.1">
    <property type="nucleotide sequence ID" value="NZ_BJOC01000011.1"/>
</dbReference>